<feature type="transmembrane region" description="Helical" evidence="1">
    <location>
        <begin position="103"/>
        <end position="120"/>
    </location>
</feature>
<dbReference type="Proteomes" id="UP001217089">
    <property type="component" value="Unassembled WGS sequence"/>
</dbReference>
<keyword evidence="3" id="KW-1185">Reference proteome</keyword>
<sequence>MTRFIPNYKGWNKACKADLPLPRLPEPLVCHIPESCTEVDCCLEVDKIFKTFNPYIKLDACNYKLHVGIDKYNIEVLLFDYDWVFICFNLKFQLKKVSFLKKMIFFIIIPMFFAFCLFVIENVQLIRFVEFYFSGEVKTINLGQLIYISYKIENLEKDKKYIVNMNNFSLVDWYNSKKITPGSLLSGVTLAEVLEHFGLNGYLLSTPCNRNQAPYTGAVNGWKNDSKCTRVDCCVDVGFLGKSFHGFIHLDPCNFRLSVGVEKLSIPGVSVKNSSLRIRLQTFFEWYF</sequence>
<gene>
    <name evidence="2" type="ORF">KUTeg_002088</name>
</gene>
<proteinExistence type="predicted"/>
<protein>
    <submittedName>
        <fullName evidence="2">Uncharacterized protein</fullName>
    </submittedName>
</protein>
<evidence type="ECO:0000256" key="1">
    <source>
        <dbReference type="SAM" id="Phobius"/>
    </source>
</evidence>
<keyword evidence="1" id="KW-1133">Transmembrane helix</keyword>
<evidence type="ECO:0000313" key="3">
    <source>
        <dbReference type="Proteomes" id="UP001217089"/>
    </source>
</evidence>
<keyword evidence="1" id="KW-0812">Transmembrane</keyword>
<evidence type="ECO:0000313" key="2">
    <source>
        <dbReference type="EMBL" id="KAJ8320501.1"/>
    </source>
</evidence>
<reference evidence="2 3" key="1">
    <citation type="submission" date="2022-12" db="EMBL/GenBank/DDBJ databases">
        <title>Chromosome-level genome of Tegillarca granosa.</title>
        <authorList>
            <person name="Kim J."/>
        </authorList>
    </citation>
    <scope>NUCLEOTIDE SEQUENCE [LARGE SCALE GENOMIC DNA]</scope>
    <source>
        <strain evidence="2">Teg-2019</strain>
        <tissue evidence="2">Adductor muscle</tissue>
    </source>
</reference>
<organism evidence="2 3">
    <name type="scientific">Tegillarca granosa</name>
    <name type="common">Malaysian cockle</name>
    <name type="synonym">Anadara granosa</name>
    <dbReference type="NCBI Taxonomy" id="220873"/>
    <lineage>
        <taxon>Eukaryota</taxon>
        <taxon>Metazoa</taxon>
        <taxon>Spiralia</taxon>
        <taxon>Lophotrochozoa</taxon>
        <taxon>Mollusca</taxon>
        <taxon>Bivalvia</taxon>
        <taxon>Autobranchia</taxon>
        <taxon>Pteriomorphia</taxon>
        <taxon>Arcoida</taxon>
        <taxon>Arcoidea</taxon>
        <taxon>Arcidae</taxon>
        <taxon>Tegillarca</taxon>
    </lineage>
</organism>
<dbReference type="EMBL" id="JARBDR010000141">
    <property type="protein sequence ID" value="KAJ8320501.1"/>
    <property type="molecule type" value="Genomic_DNA"/>
</dbReference>
<keyword evidence="1" id="KW-0472">Membrane</keyword>
<name>A0ABQ9FWH8_TEGGR</name>
<comment type="caution">
    <text evidence="2">The sequence shown here is derived from an EMBL/GenBank/DDBJ whole genome shotgun (WGS) entry which is preliminary data.</text>
</comment>
<accession>A0ABQ9FWH8</accession>